<keyword evidence="3" id="KW-1185">Reference proteome</keyword>
<comment type="caution">
    <text evidence="2">The sequence shown here is derived from an EMBL/GenBank/DDBJ whole genome shotgun (WGS) entry which is preliminary data.</text>
</comment>
<sequence length="541" mass="59642">MSTPALQLSERPLKNKLVAQLKQIAGTMGLDSNVTKDKLLASIEHHIKATPQIAEDSRFLPLFAHQANHKSGAKNSVDKATEEVFEASKPAEAVTGANRALFNKGVKTDPPGQFRKLAPVGKKDENGANLGASEDDPDNSETSSSEGAGGTPEPEPELTLPRIEGNRKIPGVVQINFYDETDRAAPSRQVLVDEFPVLVSTSEDGSRKLTTFLSQLIPAAIKNNSPIKERSGRLYHPNIRSGPGHHHIGKIEALLSGESSALSARQMDEYILRPSSTDDSFVCDVFWEPPTVAGDSARPEVSQPIAAVSQAKAEHLQFTGAGTDVPLNIANDRTRHDPMQPGATPELRETFNKYLHTLAQNLVPDIPEYGEEWPRCVLAGQFLERCLTSVTLLEFFVKWTGAKGGYTVPKSGYEYPGVKFKKEDLLDALKLGSTSISNLEKYFAPEVLEKAPKAQKWVDSKGKSHDNKFRKIKTARFKEYVYEDHRRRSDRGEGNSRSCVHRRDSSPSPSSCHSRKQKKAHVPSSDDEGEEQHRHSDDLDN</sequence>
<protein>
    <submittedName>
        <fullName evidence="2">Uncharacterized protein</fullName>
    </submittedName>
</protein>
<evidence type="ECO:0000313" key="3">
    <source>
        <dbReference type="Proteomes" id="UP001221757"/>
    </source>
</evidence>
<accession>A0AAD7D8R5</accession>
<evidence type="ECO:0000313" key="2">
    <source>
        <dbReference type="EMBL" id="KAJ7683674.1"/>
    </source>
</evidence>
<feature type="compositionally biased region" description="Basic and acidic residues" evidence="1">
    <location>
        <begin position="483"/>
        <end position="494"/>
    </location>
</feature>
<dbReference type="AlphaFoldDB" id="A0AAD7D8R5"/>
<dbReference type="Proteomes" id="UP001221757">
    <property type="component" value="Unassembled WGS sequence"/>
</dbReference>
<feature type="region of interest" description="Disordered" evidence="1">
    <location>
        <begin position="102"/>
        <end position="165"/>
    </location>
</feature>
<feature type="compositionally biased region" description="Basic and acidic residues" evidence="1">
    <location>
        <begin position="531"/>
        <end position="541"/>
    </location>
</feature>
<evidence type="ECO:0000256" key="1">
    <source>
        <dbReference type="SAM" id="MobiDB-lite"/>
    </source>
</evidence>
<proteinExistence type="predicted"/>
<dbReference type="EMBL" id="JARKIE010000106">
    <property type="protein sequence ID" value="KAJ7683674.1"/>
    <property type="molecule type" value="Genomic_DNA"/>
</dbReference>
<organism evidence="2 3">
    <name type="scientific">Mycena rosella</name>
    <name type="common">Pink bonnet</name>
    <name type="synonym">Agaricus rosellus</name>
    <dbReference type="NCBI Taxonomy" id="1033263"/>
    <lineage>
        <taxon>Eukaryota</taxon>
        <taxon>Fungi</taxon>
        <taxon>Dikarya</taxon>
        <taxon>Basidiomycota</taxon>
        <taxon>Agaricomycotina</taxon>
        <taxon>Agaricomycetes</taxon>
        <taxon>Agaricomycetidae</taxon>
        <taxon>Agaricales</taxon>
        <taxon>Marasmiineae</taxon>
        <taxon>Mycenaceae</taxon>
        <taxon>Mycena</taxon>
    </lineage>
</organism>
<reference evidence="2" key="1">
    <citation type="submission" date="2023-03" db="EMBL/GenBank/DDBJ databases">
        <title>Massive genome expansion in bonnet fungi (Mycena s.s.) driven by repeated elements and novel gene families across ecological guilds.</title>
        <authorList>
            <consortium name="Lawrence Berkeley National Laboratory"/>
            <person name="Harder C.B."/>
            <person name="Miyauchi S."/>
            <person name="Viragh M."/>
            <person name="Kuo A."/>
            <person name="Thoen E."/>
            <person name="Andreopoulos B."/>
            <person name="Lu D."/>
            <person name="Skrede I."/>
            <person name="Drula E."/>
            <person name="Henrissat B."/>
            <person name="Morin E."/>
            <person name="Kohler A."/>
            <person name="Barry K."/>
            <person name="LaButti K."/>
            <person name="Morin E."/>
            <person name="Salamov A."/>
            <person name="Lipzen A."/>
            <person name="Mereny Z."/>
            <person name="Hegedus B."/>
            <person name="Baldrian P."/>
            <person name="Stursova M."/>
            <person name="Weitz H."/>
            <person name="Taylor A."/>
            <person name="Grigoriev I.V."/>
            <person name="Nagy L.G."/>
            <person name="Martin F."/>
            <person name="Kauserud H."/>
        </authorList>
    </citation>
    <scope>NUCLEOTIDE SEQUENCE</scope>
    <source>
        <strain evidence="2">CBHHK067</strain>
    </source>
</reference>
<feature type="region of interest" description="Disordered" evidence="1">
    <location>
        <begin position="483"/>
        <end position="541"/>
    </location>
</feature>
<name>A0AAD7D8R5_MYCRO</name>
<gene>
    <name evidence="2" type="ORF">B0H17DRAFT_1204973</name>
</gene>